<dbReference type="SUPFAM" id="SSF56317">
    <property type="entry name" value="Carbon-nitrogen hydrolase"/>
    <property type="match status" value="1"/>
</dbReference>
<protein>
    <submittedName>
        <fullName evidence="3">Conjugal transfer protein TraB</fullName>
    </submittedName>
</protein>
<dbReference type="RefSeq" id="WP_136600365.1">
    <property type="nucleotide sequence ID" value="NZ_STGV01000009.1"/>
</dbReference>
<keyword evidence="4" id="KW-1185">Reference proteome</keyword>
<keyword evidence="1" id="KW-0812">Transmembrane</keyword>
<dbReference type="InterPro" id="IPR016707">
    <property type="entry name" value="Conjugal_tfr_TraB_rhizob"/>
</dbReference>
<dbReference type="GO" id="GO:0016020">
    <property type="term" value="C:membrane"/>
    <property type="evidence" value="ECO:0007669"/>
    <property type="project" value="InterPro"/>
</dbReference>
<gene>
    <name evidence="3" type="ORF">FAA97_20105</name>
</gene>
<feature type="transmembrane region" description="Helical" evidence="1">
    <location>
        <begin position="134"/>
        <end position="156"/>
    </location>
</feature>
<evidence type="ECO:0000256" key="1">
    <source>
        <dbReference type="SAM" id="Phobius"/>
    </source>
</evidence>
<proteinExistence type="predicted"/>
<evidence type="ECO:0000259" key="2">
    <source>
        <dbReference type="Pfam" id="PF00795"/>
    </source>
</evidence>
<dbReference type="AlphaFoldDB" id="A0A4S8NTG2"/>
<dbReference type="OrthoDB" id="8206526at2"/>
<evidence type="ECO:0000313" key="4">
    <source>
        <dbReference type="Proteomes" id="UP000308828"/>
    </source>
</evidence>
<comment type="caution">
    <text evidence="3">The sequence shown here is derived from an EMBL/GenBank/DDBJ whole genome shotgun (WGS) entry which is preliminary data.</text>
</comment>
<dbReference type="PIRSF" id="PIRSF017932">
    <property type="entry name" value="Conjugal_transfer_TraB_rhizob"/>
    <property type="match status" value="1"/>
</dbReference>
<dbReference type="Pfam" id="PF00795">
    <property type="entry name" value="CN_hydrolase"/>
    <property type="match status" value="1"/>
</dbReference>
<keyword evidence="1" id="KW-1133">Transmembrane helix</keyword>
<name>A0A4S8NTG2_9HYPH</name>
<dbReference type="EMBL" id="STGV01000009">
    <property type="protein sequence ID" value="THV19881.1"/>
    <property type="molecule type" value="Genomic_DNA"/>
</dbReference>
<organism evidence="3 4">
    <name type="scientific">Peteryoungia ipomoeae</name>
    <dbReference type="NCBI Taxonomy" id="1210932"/>
    <lineage>
        <taxon>Bacteria</taxon>
        <taxon>Pseudomonadati</taxon>
        <taxon>Pseudomonadota</taxon>
        <taxon>Alphaproteobacteria</taxon>
        <taxon>Hyphomicrobiales</taxon>
        <taxon>Rhizobiaceae</taxon>
        <taxon>Peteryoungia</taxon>
    </lineage>
</organism>
<feature type="transmembrane region" description="Helical" evidence="1">
    <location>
        <begin position="110"/>
        <end position="128"/>
    </location>
</feature>
<sequence>MHREPLSCLAFVSACVTCGMVAWSGVTLTLPLAAAFPAFWSLAPNRRTAAMVSAGYFLAASHGLPQGVATYFRADLWLGLALWLAASSAFVLVHALLWSPRTGWVTAARYVFAMLVTALPPIGILGWAHPITAAGVLFPGLGWIGLIAMAAGLALMTTRYRPAAIVTLGSLWLWSAACGTTQYLDHEWRGVDLKLGKHLGRNRSLQWHRDLFNRVNSISEPGDRVVVLPESALGLWTPTVERLWREKLRGLDITVLAGAAIVDADGYDNVMVSMSATQARIIYRERMPVPVSMWRPWAKWAGQQGGARADMFGNPVVEIAGSRIAPLICYEQLIVWPVLQSMRHSPDRIVLIGNGWWTEGTNIVAIQRSSAEAWSRLFAVPITISFNS</sequence>
<feature type="domain" description="CN hydrolase" evidence="2">
    <location>
        <begin position="59"/>
        <end position="375"/>
    </location>
</feature>
<reference evidence="3 4" key="1">
    <citation type="submission" date="2019-04" db="EMBL/GenBank/DDBJ databases">
        <title>Genome sequence of strain shin9-1.</title>
        <authorList>
            <person name="Gao J."/>
            <person name="Sun J."/>
        </authorList>
    </citation>
    <scope>NUCLEOTIDE SEQUENCE [LARGE SCALE GENOMIC DNA]</scope>
    <source>
        <strain evidence="4">shin9-1</strain>
    </source>
</reference>
<dbReference type="Gene3D" id="3.60.110.10">
    <property type="entry name" value="Carbon-nitrogen hydrolase"/>
    <property type="match status" value="1"/>
</dbReference>
<feature type="transmembrane region" description="Helical" evidence="1">
    <location>
        <begin position="163"/>
        <end position="184"/>
    </location>
</feature>
<dbReference type="Proteomes" id="UP000308828">
    <property type="component" value="Unassembled WGS sequence"/>
</dbReference>
<dbReference type="PROSITE" id="PS51257">
    <property type="entry name" value="PROKAR_LIPOPROTEIN"/>
    <property type="match status" value="1"/>
</dbReference>
<feature type="transmembrane region" description="Helical" evidence="1">
    <location>
        <begin position="76"/>
        <end position="98"/>
    </location>
</feature>
<dbReference type="InterPro" id="IPR003010">
    <property type="entry name" value="C-N_Hydrolase"/>
</dbReference>
<keyword evidence="1" id="KW-0472">Membrane</keyword>
<accession>A0A4S8NTG2</accession>
<dbReference type="NCBIfam" id="NF010398">
    <property type="entry name" value="PRK13825.1-2"/>
    <property type="match status" value="1"/>
</dbReference>
<evidence type="ECO:0000313" key="3">
    <source>
        <dbReference type="EMBL" id="THV19881.1"/>
    </source>
</evidence>
<dbReference type="InterPro" id="IPR036526">
    <property type="entry name" value="C-N_Hydrolase_sf"/>
</dbReference>